<dbReference type="EMBL" id="CAKOAT010034448">
    <property type="protein sequence ID" value="CAH8286423.1"/>
    <property type="molecule type" value="Genomic_DNA"/>
</dbReference>
<protein>
    <submittedName>
        <fullName evidence="2">Uncharacterized protein</fullName>
    </submittedName>
</protein>
<keyword evidence="1" id="KW-1133">Transmembrane helix</keyword>
<name>A0ABC8IP37_ERUVS</name>
<comment type="caution">
    <text evidence="2">The sequence shown here is derived from an EMBL/GenBank/DDBJ whole genome shotgun (WGS) entry which is preliminary data.</text>
</comment>
<accession>A0ABC8IP37</accession>
<keyword evidence="1" id="KW-0472">Membrane</keyword>
<dbReference type="Proteomes" id="UP001642260">
    <property type="component" value="Unassembled WGS sequence"/>
</dbReference>
<evidence type="ECO:0000313" key="3">
    <source>
        <dbReference type="Proteomes" id="UP001642260"/>
    </source>
</evidence>
<keyword evidence="1" id="KW-0812">Transmembrane</keyword>
<feature type="transmembrane region" description="Helical" evidence="1">
    <location>
        <begin position="17"/>
        <end position="37"/>
    </location>
</feature>
<evidence type="ECO:0000313" key="2">
    <source>
        <dbReference type="EMBL" id="CAH8286423.1"/>
    </source>
</evidence>
<proteinExistence type="predicted"/>
<gene>
    <name evidence="2" type="ORF">ERUC_LOCUS1030</name>
</gene>
<organism evidence="2 3">
    <name type="scientific">Eruca vesicaria subsp. sativa</name>
    <name type="common">Garden rocket</name>
    <name type="synonym">Eruca sativa</name>
    <dbReference type="NCBI Taxonomy" id="29727"/>
    <lineage>
        <taxon>Eukaryota</taxon>
        <taxon>Viridiplantae</taxon>
        <taxon>Streptophyta</taxon>
        <taxon>Embryophyta</taxon>
        <taxon>Tracheophyta</taxon>
        <taxon>Spermatophyta</taxon>
        <taxon>Magnoliopsida</taxon>
        <taxon>eudicotyledons</taxon>
        <taxon>Gunneridae</taxon>
        <taxon>Pentapetalae</taxon>
        <taxon>rosids</taxon>
        <taxon>malvids</taxon>
        <taxon>Brassicales</taxon>
        <taxon>Brassicaceae</taxon>
        <taxon>Brassiceae</taxon>
        <taxon>Eruca</taxon>
    </lineage>
</organism>
<evidence type="ECO:0000256" key="1">
    <source>
        <dbReference type="SAM" id="Phobius"/>
    </source>
</evidence>
<dbReference type="AlphaFoldDB" id="A0ABC8IP37"/>
<sequence>MILGKLPGDKKELMETFSFKSVFIFLLALTVMVSVTVQNVEAKRMLQEETSLPLVDLEASMPTIKPLGGGFGFCTKDCKELCFGTGCYCVCPKPPANK</sequence>
<keyword evidence="3" id="KW-1185">Reference proteome</keyword>
<reference evidence="2 3" key="1">
    <citation type="submission" date="2022-03" db="EMBL/GenBank/DDBJ databases">
        <authorList>
            <person name="Macdonald S."/>
            <person name="Ahmed S."/>
            <person name="Newling K."/>
        </authorList>
    </citation>
    <scope>NUCLEOTIDE SEQUENCE [LARGE SCALE GENOMIC DNA]</scope>
</reference>